<dbReference type="InterPro" id="IPR005225">
    <property type="entry name" value="Small_GTP-bd"/>
</dbReference>
<dbReference type="FunFam" id="3.40.50.300:FF:001718">
    <property type="entry name" value="Elongation factor Tu, putative"/>
    <property type="match status" value="1"/>
</dbReference>
<dbReference type="SUPFAM" id="SSF50447">
    <property type="entry name" value="Translation proteins"/>
    <property type="match status" value="1"/>
</dbReference>
<sequence>MDTVVFLALAVLAAVFIVSLIVLLVMCQRRRMQIRSFKLASASAGFSKLRNENLDGHIMQLSPLIAQALDKNTWVYDVTGLLQHCVAVLRLCHQLTDQLAAVPLQHASPQLNHMLCQATLRVMPRFDDLLSAVASPAVDIRVLEARATALATVCWALYLPFSLISQKYREAMGEPLQQMDHHLDALRHAAEIAERANLGKLELDWSHLDAVAENVAAQEAARIATETTPLVDPTENIAIVGDAVTESADGLLMCLHLVTICPRYLTDGDFAMASIRDAVGEALGTKSPDEIRNICLIAHVDHGKTCFADSLVSTNAIISARMAGKLRFLDNREDEQTRGITMKASGISLLYGPMLVNLMDSPGHIDFSSEVTSALLLSDIALLLVDVVEGVCSQTEVLLRQAVTHGQTVILVINKMDRLRVELKMDATEAYTHIVRLLEAVNSCVSQVIQGFMLEDNSTESIEEVEAALSFSPTKGNVIFSSAIHCYAFGVDDFAEVYAEKLKIPKPELCNALFGDFYVAGGKIKVSKLGVTIKSRRINDAFDEGMRAWLPLPVACFKACARAPSARTAFRNSHRMQYLVGNKENHPLTKAIQDCSPGGPTVALVVKFVRFEDRKLAVCRIFSGQISAGARLYVLGRKALKEGCEALKVAVESVWALRGRDLLPLEKATAGVICAIDAQGLVQNATLCSEAVSQGLDAISVGLKQGEPLVRVSVNTANLEDMDRLKEDLKVLSVLDPSLRVLELDNGELAMVTAGEVHLQKCLKDLEDLGFTDLEVSKPIVPFLETIIPDTQLTSAQIQDQVTECRVRGESLYIRLRVVPLPDEVVNLLEKSAEMLHSFRRGNVEEAAFSDFRSKLLNICEEHLPSCRGSWWYKKKSEFGVRPFDPAIVSGFELFVTAGPLCHEVMRGVAVVVEEWFVDEEDAAIAGQLMTAVRDTCRAAAKKVALRLVAAMYRCTVTTASQALGKVHAVLAQRKAKVSNEDINEATGLFEVTAMMPVVESFSFCDHLRKNTSGMASAQLEFSHWQLIDEDPYWQPTTQEEMEEYGEKGDSPNHARGYMDAVRRRKGLPTDDVIVVSAEKQRNLTKNK</sequence>
<comment type="caution">
    <text evidence="9">The sequence shown here is derived from an EMBL/GenBank/DDBJ whole genome shotgun (WGS) entry which is preliminary data.</text>
</comment>
<dbReference type="InterPro" id="IPR020568">
    <property type="entry name" value="Ribosomal_Su5_D2-typ_SF"/>
</dbReference>
<dbReference type="InterPro" id="IPR035647">
    <property type="entry name" value="EFG_III/V"/>
</dbReference>
<evidence type="ECO:0000256" key="1">
    <source>
        <dbReference type="ARBA" id="ARBA00022517"/>
    </source>
</evidence>
<evidence type="ECO:0000256" key="5">
    <source>
        <dbReference type="ARBA" id="ARBA00081809"/>
    </source>
</evidence>
<feature type="region of interest" description="Disordered" evidence="6">
    <location>
        <begin position="1039"/>
        <end position="1064"/>
    </location>
</feature>
<evidence type="ECO:0000313" key="9">
    <source>
        <dbReference type="EMBL" id="KAK5970199.1"/>
    </source>
</evidence>
<dbReference type="Gene3D" id="3.30.230.10">
    <property type="match status" value="1"/>
</dbReference>
<dbReference type="Gene3D" id="2.40.30.10">
    <property type="entry name" value="Translation factors"/>
    <property type="match status" value="1"/>
</dbReference>
<evidence type="ECO:0000256" key="4">
    <source>
        <dbReference type="ARBA" id="ARBA00023134"/>
    </source>
</evidence>
<dbReference type="GO" id="GO:0005525">
    <property type="term" value="F:GTP binding"/>
    <property type="evidence" value="ECO:0007669"/>
    <property type="project" value="UniProtKB-KW"/>
</dbReference>
<dbReference type="SUPFAM" id="SSF54980">
    <property type="entry name" value="EF-G C-terminal domain-like"/>
    <property type="match status" value="2"/>
</dbReference>
<accession>A0AAN8IDA7</accession>
<dbReference type="SUPFAM" id="SSF52540">
    <property type="entry name" value="P-loop containing nucleoside triphosphate hydrolases"/>
    <property type="match status" value="1"/>
</dbReference>
<evidence type="ECO:0000313" key="10">
    <source>
        <dbReference type="Proteomes" id="UP001331761"/>
    </source>
</evidence>
<dbReference type="GO" id="GO:0042256">
    <property type="term" value="P:cytosolic ribosome assembly"/>
    <property type="evidence" value="ECO:0007669"/>
    <property type="project" value="TreeGrafter"/>
</dbReference>
<dbReference type="InterPro" id="IPR009000">
    <property type="entry name" value="Transl_B-barrel_sf"/>
</dbReference>
<dbReference type="Proteomes" id="UP001331761">
    <property type="component" value="Unassembled WGS sequence"/>
</dbReference>
<evidence type="ECO:0000256" key="7">
    <source>
        <dbReference type="SAM" id="Phobius"/>
    </source>
</evidence>
<dbReference type="CDD" id="cd04096">
    <property type="entry name" value="eEF2_snRNP_like_C"/>
    <property type="match status" value="1"/>
</dbReference>
<gene>
    <name evidence="9" type="ORF">GCK32_005454</name>
</gene>
<dbReference type="Gene3D" id="3.40.50.300">
    <property type="entry name" value="P-loop containing nucleotide triphosphate hydrolases"/>
    <property type="match status" value="1"/>
</dbReference>
<keyword evidence="3" id="KW-0378">Hydrolase</keyword>
<dbReference type="EMBL" id="WIXE01019227">
    <property type="protein sequence ID" value="KAK5970199.1"/>
    <property type="molecule type" value="Genomic_DNA"/>
</dbReference>
<dbReference type="InterPro" id="IPR014721">
    <property type="entry name" value="Ribsml_uS5_D2-typ_fold_subgr"/>
</dbReference>
<evidence type="ECO:0000256" key="2">
    <source>
        <dbReference type="ARBA" id="ARBA00022741"/>
    </source>
</evidence>
<dbReference type="GO" id="GO:0003924">
    <property type="term" value="F:GTPase activity"/>
    <property type="evidence" value="ECO:0007669"/>
    <property type="project" value="InterPro"/>
</dbReference>
<feature type="transmembrane region" description="Helical" evidence="7">
    <location>
        <begin position="6"/>
        <end position="27"/>
    </location>
</feature>
<dbReference type="SUPFAM" id="SSF54211">
    <property type="entry name" value="Ribosomal protein S5 domain 2-like"/>
    <property type="match status" value="1"/>
</dbReference>
<keyword evidence="7" id="KW-0472">Membrane</keyword>
<dbReference type="Pfam" id="PF00679">
    <property type="entry name" value="EFG_C"/>
    <property type="match status" value="1"/>
</dbReference>
<dbReference type="InterPro" id="IPR000640">
    <property type="entry name" value="EFG_V-like"/>
</dbReference>
<dbReference type="SMART" id="SM00838">
    <property type="entry name" value="EFG_C"/>
    <property type="match status" value="1"/>
</dbReference>
<keyword evidence="4" id="KW-0342">GTP-binding</keyword>
<dbReference type="Gene3D" id="3.30.70.870">
    <property type="entry name" value="Elongation Factor G (Translational Gtpase), domain 3"/>
    <property type="match status" value="1"/>
</dbReference>
<dbReference type="NCBIfam" id="TIGR00231">
    <property type="entry name" value="small_GTP"/>
    <property type="match status" value="1"/>
</dbReference>
<dbReference type="PROSITE" id="PS51722">
    <property type="entry name" value="G_TR_2"/>
    <property type="match status" value="1"/>
</dbReference>
<dbReference type="FunFam" id="3.30.70.240:FF:000006">
    <property type="entry name" value="Elongation factor like GTPase 1"/>
    <property type="match status" value="1"/>
</dbReference>
<keyword evidence="2" id="KW-0547">Nucleotide-binding</keyword>
<organism evidence="9 10">
    <name type="scientific">Trichostrongylus colubriformis</name>
    <name type="common">Black scour worm</name>
    <dbReference type="NCBI Taxonomy" id="6319"/>
    <lineage>
        <taxon>Eukaryota</taxon>
        <taxon>Metazoa</taxon>
        <taxon>Ecdysozoa</taxon>
        <taxon>Nematoda</taxon>
        <taxon>Chromadorea</taxon>
        <taxon>Rhabditida</taxon>
        <taxon>Rhabditina</taxon>
        <taxon>Rhabditomorpha</taxon>
        <taxon>Strongyloidea</taxon>
        <taxon>Trichostrongylidae</taxon>
        <taxon>Trichostrongylus</taxon>
    </lineage>
</organism>
<keyword evidence="10" id="KW-1185">Reference proteome</keyword>
<feature type="domain" description="Tr-type G" evidence="8">
    <location>
        <begin position="289"/>
        <end position="506"/>
    </location>
</feature>
<keyword evidence="7" id="KW-0812">Transmembrane</keyword>
<dbReference type="PRINTS" id="PR00315">
    <property type="entry name" value="ELONGATNFCT"/>
</dbReference>
<evidence type="ECO:0000256" key="3">
    <source>
        <dbReference type="ARBA" id="ARBA00022801"/>
    </source>
</evidence>
<reference evidence="9 10" key="1">
    <citation type="submission" date="2019-10" db="EMBL/GenBank/DDBJ databases">
        <title>Assembly and Annotation for the nematode Trichostrongylus colubriformis.</title>
        <authorList>
            <person name="Martin J."/>
        </authorList>
    </citation>
    <scope>NUCLEOTIDE SEQUENCE [LARGE SCALE GENOMIC DNA]</scope>
    <source>
        <strain evidence="9">G859</strain>
        <tissue evidence="9">Whole worm</tissue>
    </source>
</reference>
<dbReference type="GO" id="GO:0043022">
    <property type="term" value="F:ribosome binding"/>
    <property type="evidence" value="ECO:0007669"/>
    <property type="project" value="TreeGrafter"/>
</dbReference>
<proteinExistence type="predicted"/>
<name>A0AAN8IDA7_TRICO</name>
<protein>
    <recommendedName>
        <fullName evidence="5">Elongation factor-like 1</fullName>
    </recommendedName>
</protein>
<evidence type="ECO:0000256" key="6">
    <source>
        <dbReference type="SAM" id="MobiDB-lite"/>
    </source>
</evidence>
<dbReference type="InterPro" id="IPR027417">
    <property type="entry name" value="P-loop_NTPase"/>
</dbReference>
<dbReference type="PANTHER" id="PTHR42908:SF3">
    <property type="entry name" value="ELONGATION FACTOR-LIKE GTPASE 1"/>
    <property type="match status" value="1"/>
</dbReference>
<dbReference type="AlphaFoldDB" id="A0AAN8IDA7"/>
<evidence type="ECO:0000259" key="8">
    <source>
        <dbReference type="PROSITE" id="PS51722"/>
    </source>
</evidence>
<dbReference type="PANTHER" id="PTHR42908">
    <property type="entry name" value="TRANSLATION ELONGATION FACTOR-RELATED"/>
    <property type="match status" value="1"/>
</dbReference>
<dbReference type="Gene3D" id="3.30.70.240">
    <property type="match status" value="1"/>
</dbReference>
<dbReference type="InterPro" id="IPR056752">
    <property type="entry name" value="EFL1"/>
</dbReference>
<dbReference type="Pfam" id="PF00009">
    <property type="entry name" value="GTP_EFTU"/>
    <property type="match status" value="1"/>
</dbReference>
<dbReference type="InterPro" id="IPR000795">
    <property type="entry name" value="T_Tr_GTP-bd_dom"/>
</dbReference>
<dbReference type="Gene3D" id="1.20.1410.10">
    <property type="entry name" value="I/LWEQ domain"/>
    <property type="match status" value="1"/>
</dbReference>
<dbReference type="GO" id="GO:1990904">
    <property type="term" value="C:ribonucleoprotein complex"/>
    <property type="evidence" value="ECO:0007669"/>
    <property type="project" value="TreeGrafter"/>
</dbReference>
<dbReference type="FunFam" id="3.30.70.870:FF:000002">
    <property type="entry name" value="Translation elongation factor 2"/>
    <property type="match status" value="1"/>
</dbReference>
<keyword evidence="7" id="KW-1133">Transmembrane helix</keyword>
<dbReference type="Pfam" id="PF25118">
    <property type="entry name" value="EFL1"/>
    <property type="match status" value="1"/>
</dbReference>
<dbReference type="GO" id="GO:0005829">
    <property type="term" value="C:cytosol"/>
    <property type="evidence" value="ECO:0007669"/>
    <property type="project" value="TreeGrafter"/>
</dbReference>
<keyword evidence="1" id="KW-0690">Ribosome biogenesis</keyword>